<gene>
    <name evidence="5" type="ORF">WMSIL1_LOCUS2557</name>
</gene>
<protein>
    <recommendedName>
        <fullName evidence="7">Neuropeptide F</fullName>
    </recommendedName>
</protein>
<evidence type="ECO:0000256" key="2">
    <source>
        <dbReference type="ARBA" id="ARBA00010022"/>
    </source>
</evidence>
<organism evidence="5 6">
    <name type="scientific">Hymenolepis diminuta</name>
    <name type="common">Rat tapeworm</name>
    <dbReference type="NCBI Taxonomy" id="6216"/>
    <lineage>
        <taxon>Eukaryota</taxon>
        <taxon>Metazoa</taxon>
        <taxon>Spiralia</taxon>
        <taxon>Lophotrochozoa</taxon>
        <taxon>Platyhelminthes</taxon>
        <taxon>Cestoda</taxon>
        <taxon>Eucestoda</taxon>
        <taxon>Cyclophyllidea</taxon>
        <taxon>Hymenolepididae</taxon>
        <taxon>Hymenolepis</taxon>
    </lineage>
</organism>
<evidence type="ECO:0008006" key="7">
    <source>
        <dbReference type="Google" id="ProtNLM"/>
    </source>
</evidence>
<name>A0A564Y364_HYMDI</name>
<proteinExistence type="inferred from homology"/>
<feature type="chain" id="PRO_5021821415" description="Neuropeptide F" evidence="4">
    <location>
        <begin position="25"/>
        <end position="97"/>
    </location>
</feature>
<evidence type="ECO:0000256" key="4">
    <source>
        <dbReference type="SAM" id="SignalP"/>
    </source>
</evidence>
<keyword evidence="6" id="KW-1185">Reference proteome</keyword>
<dbReference type="PROSITE" id="PS50276">
    <property type="entry name" value="PANCREATIC_HORMONE_2"/>
    <property type="match status" value="1"/>
</dbReference>
<sequence length="97" mass="11246">MSPLFPVSLLTTALLLGISYSTGAHLIPYQMAENDLKPLESNLFDDLDEIQSRFKRADVTYLPKRFKTAKDMERYMAALNTYYMIFGRPRQNHRLGK</sequence>
<comment type="similarity">
    <text evidence="2">Belongs to the NPY family.</text>
</comment>
<keyword evidence="3" id="KW-0964">Secreted</keyword>
<feature type="signal peptide" evidence="4">
    <location>
        <begin position="1"/>
        <end position="24"/>
    </location>
</feature>
<dbReference type="GO" id="GO:0005179">
    <property type="term" value="F:hormone activity"/>
    <property type="evidence" value="ECO:0007669"/>
    <property type="project" value="InterPro"/>
</dbReference>
<evidence type="ECO:0000256" key="1">
    <source>
        <dbReference type="ARBA" id="ARBA00004613"/>
    </source>
</evidence>
<evidence type="ECO:0000256" key="3">
    <source>
        <dbReference type="ARBA" id="ARBA00022525"/>
    </source>
</evidence>
<dbReference type="Pfam" id="PF00159">
    <property type="entry name" value="Hormone_3"/>
    <property type="match status" value="1"/>
</dbReference>
<evidence type="ECO:0000313" key="5">
    <source>
        <dbReference type="EMBL" id="VUZ41745.1"/>
    </source>
</evidence>
<dbReference type="Proteomes" id="UP000321570">
    <property type="component" value="Unassembled WGS sequence"/>
</dbReference>
<keyword evidence="4" id="KW-0732">Signal</keyword>
<dbReference type="GO" id="GO:0005576">
    <property type="term" value="C:extracellular region"/>
    <property type="evidence" value="ECO:0007669"/>
    <property type="project" value="UniProtKB-SubCell"/>
</dbReference>
<dbReference type="InterPro" id="IPR001955">
    <property type="entry name" value="Pancreatic_hormone-like"/>
</dbReference>
<reference evidence="5 6" key="1">
    <citation type="submission" date="2019-07" db="EMBL/GenBank/DDBJ databases">
        <authorList>
            <person name="Jastrzebski P J."/>
            <person name="Paukszto L."/>
            <person name="Jastrzebski P J."/>
        </authorList>
    </citation>
    <scope>NUCLEOTIDE SEQUENCE [LARGE SCALE GENOMIC DNA]</scope>
    <source>
        <strain evidence="5 6">WMS-il1</strain>
    </source>
</reference>
<dbReference type="EMBL" id="CABIJS010000066">
    <property type="protein sequence ID" value="VUZ41745.1"/>
    <property type="molecule type" value="Genomic_DNA"/>
</dbReference>
<dbReference type="AlphaFoldDB" id="A0A564Y364"/>
<comment type="subcellular location">
    <subcellularLocation>
        <location evidence="1">Secreted</location>
    </subcellularLocation>
</comment>
<accession>A0A564Y364</accession>
<evidence type="ECO:0000313" key="6">
    <source>
        <dbReference type="Proteomes" id="UP000321570"/>
    </source>
</evidence>